<dbReference type="InterPro" id="IPR029068">
    <property type="entry name" value="Glyas_Bleomycin-R_OHBP_Dase"/>
</dbReference>
<dbReference type="InterPro" id="IPR037523">
    <property type="entry name" value="VOC_core"/>
</dbReference>
<protein>
    <recommendedName>
        <fullName evidence="1">VOC domain-containing protein</fullName>
    </recommendedName>
</protein>
<keyword evidence="3" id="KW-1185">Reference proteome</keyword>
<evidence type="ECO:0000259" key="1">
    <source>
        <dbReference type="PROSITE" id="PS51819"/>
    </source>
</evidence>
<dbReference type="KEGG" id="shun:DWB77_00027"/>
<name>A0A387HAF0_9ACTN</name>
<dbReference type="PROSITE" id="PS51819">
    <property type="entry name" value="VOC"/>
    <property type="match status" value="1"/>
</dbReference>
<feature type="domain" description="VOC" evidence="1">
    <location>
        <begin position="12"/>
        <end position="134"/>
    </location>
</feature>
<sequence length="165" mass="17752">MNPTATTPPYAGIHHLKLPVTDLDRSTRWYTAVLGARRIEALDHHHPDGTLFAVILDTPGLGTHLELRLDPATCAALNGYDFLTLAVDDRTALDRWTAHLDALGVPHSPPVVALAGWLLVVPDPDGLRLRLYTNAPHGLGPEHVEYDSPWLAPAAPGPVPVSAVP</sequence>
<dbReference type="Pfam" id="PF00903">
    <property type="entry name" value="Glyoxalase"/>
    <property type="match status" value="1"/>
</dbReference>
<dbReference type="SUPFAM" id="SSF54593">
    <property type="entry name" value="Glyoxalase/Bleomycin resistance protein/Dihydroxybiphenyl dioxygenase"/>
    <property type="match status" value="1"/>
</dbReference>
<proteinExistence type="predicted"/>
<organism evidence="2 3">
    <name type="scientific">Streptomyces hundungensis</name>
    <dbReference type="NCBI Taxonomy" id="1077946"/>
    <lineage>
        <taxon>Bacteria</taxon>
        <taxon>Bacillati</taxon>
        <taxon>Actinomycetota</taxon>
        <taxon>Actinomycetes</taxon>
        <taxon>Kitasatosporales</taxon>
        <taxon>Streptomycetaceae</taxon>
        <taxon>Streptomyces</taxon>
    </lineage>
</organism>
<dbReference type="RefSeq" id="WP_120719327.1">
    <property type="nucleotide sequence ID" value="NZ_CP032698.1"/>
</dbReference>
<accession>A0A387HAF0</accession>
<dbReference type="OrthoDB" id="115162at2"/>
<gene>
    <name evidence="2" type="ORF">DWB77_00027</name>
</gene>
<dbReference type="EMBL" id="CP032698">
    <property type="protein sequence ID" value="AYG77920.1"/>
    <property type="molecule type" value="Genomic_DNA"/>
</dbReference>
<dbReference type="InterPro" id="IPR004360">
    <property type="entry name" value="Glyas_Fos-R_dOase_dom"/>
</dbReference>
<dbReference type="Proteomes" id="UP000271554">
    <property type="component" value="Chromosome"/>
</dbReference>
<reference evidence="2 3" key="1">
    <citation type="submission" date="2018-10" db="EMBL/GenBank/DDBJ databases">
        <title>Relationship between Morphology and Antimicrobial Activity in Streptomyces.</title>
        <authorList>
            <person name="Kang H.J."/>
            <person name="Kim S.B."/>
        </authorList>
    </citation>
    <scope>NUCLEOTIDE SEQUENCE [LARGE SCALE GENOMIC DNA]</scope>
    <source>
        <strain evidence="2 3">BH38</strain>
    </source>
</reference>
<evidence type="ECO:0000313" key="2">
    <source>
        <dbReference type="EMBL" id="AYG77920.1"/>
    </source>
</evidence>
<dbReference type="AlphaFoldDB" id="A0A387HAF0"/>
<dbReference type="Gene3D" id="3.10.180.10">
    <property type="entry name" value="2,3-Dihydroxybiphenyl 1,2-Dioxygenase, domain 1"/>
    <property type="match status" value="1"/>
</dbReference>
<dbReference type="CDD" id="cd06587">
    <property type="entry name" value="VOC"/>
    <property type="match status" value="1"/>
</dbReference>
<evidence type="ECO:0000313" key="3">
    <source>
        <dbReference type="Proteomes" id="UP000271554"/>
    </source>
</evidence>